<dbReference type="Proteomes" id="UP000838756">
    <property type="component" value="Unassembled WGS sequence"/>
</dbReference>
<evidence type="ECO:0000256" key="1">
    <source>
        <dbReference type="SAM" id="Phobius"/>
    </source>
</evidence>
<dbReference type="EMBL" id="CAKXAJ010025290">
    <property type="protein sequence ID" value="CAH2237826.1"/>
    <property type="molecule type" value="Genomic_DNA"/>
</dbReference>
<comment type="caution">
    <text evidence="2">The sequence shown here is derived from an EMBL/GenBank/DDBJ whole genome shotgun (WGS) entry which is preliminary data.</text>
</comment>
<evidence type="ECO:0000313" key="3">
    <source>
        <dbReference type="Proteomes" id="UP000838756"/>
    </source>
</evidence>
<proteinExistence type="predicted"/>
<name>A0A8S4RLY3_9NEOP</name>
<reference evidence="2" key="1">
    <citation type="submission" date="2022-03" db="EMBL/GenBank/DDBJ databases">
        <authorList>
            <person name="Lindestad O."/>
        </authorList>
    </citation>
    <scope>NUCLEOTIDE SEQUENCE</scope>
</reference>
<dbReference type="AlphaFoldDB" id="A0A8S4RLY3"/>
<accession>A0A8S4RLY3</accession>
<sequence>MSENYFVTITIDVLQPIQKLQRLELRNEYWQCNPYFIAVETWIHSRNIKYEKQCKKKPQQKSEKIISMVVERESVDIDKVWNITVDNNNTVTVEPKATKPLTPYQKFDRDFSAVQAFVIGVEIGLAVGIVGTYLWLNSVCSCNLLCSRPQRERRRRNRRTEGDIRANLLWNNVISPDLETPPLYRRQPSLPDRSPPFPIFGIAGLQVDAIREDSRAETPPPPYNECRLNI</sequence>
<organism evidence="2 3">
    <name type="scientific">Pararge aegeria aegeria</name>
    <dbReference type="NCBI Taxonomy" id="348720"/>
    <lineage>
        <taxon>Eukaryota</taxon>
        <taxon>Metazoa</taxon>
        <taxon>Ecdysozoa</taxon>
        <taxon>Arthropoda</taxon>
        <taxon>Hexapoda</taxon>
        <taxon>Insecta</taxon>
        <taxon>Pterygota</taxon>
        <taxon>Neoptera</taxon>
        <taxon>Endopterygota</taxon>
        <taxon>Lepidoptera</taxon>
        <taxon>Glossata</taxon>
        <taxon>Ditrysia</taxon>
        <taxon>Papilionoidea</taxon>
        <taxon>Nymphalidae</taxon>
        <taxon>Satyrinae</taxon>
        <taxon>Satyrini</taxon>
        <taxon>Parargina</taxon>
        <taxon>Pararge</taxon>
    </lineage>
</organism>
<keyword evidence="1" id="KW-0472">Membrane</keyword>
<feature type="transmembrane region" description="Helical" evidence="1">
    <location>
        <begin position="116"/>
        <end position="136"/>
    </location>
</feature>
<keyword evidence="1" id="KW-1133">Transmembrane helix</keyword>
<evidence type="ECO:0000313" key="2">
    <source>
        <dbReference type="EMBL" id="CAH2237826.1"/>
    </source>
</evidence>
<keyword evidence="1" id="KW-0812">Transmembrane</keyword>
<protein>
    <submittedName>
        <fullName evidence="2">Jg4414 protein</fullName>
    </submittedName>
</protein>
<keyword evidence="3" id="KW-1185">Reference proteome</keyword>
<gene>
    <name evidence="2" type="primary">jg4414</name>
    <name evidence="2" type="ORF">PAEG_LOCUS14996</name>
</gene>
<dbReference type="OrthoDB" id="4691307at2759"/>